<feature type="region of interest" description="Disordered" evidence="4">
    <location>
        <begin position="544"/>
        <end position="573"/>
    </location>
</feature>
<reference evidence="6 7" key="1">
    <citation type="submission" date="2020-11" db="EMBL/GenBank/DDBJ databases">
        <title>Vibrio nitrifigilis sp. nov., a marine nitrogen-fixing bacterium isolated from the lagoon sediment of an islet inside an atoll.</title>
        <authorList>
            <person name="Wang L.-T."/>
            <person name="Shieh W.Y."/>
        </authorList>
    </citation>
    <scope>NUCLEOTIDE SEQUENCE [LARGE SCALE GENOMIC DNA]</scope>
    <source>
        <strain evidence="6 7">NFV-1</strain>
    </source>
</reference>
<keyword evidence="7" id="KW-1185">Reference proteome</keyword>
<dbReference type="GO" id="GO:0005524">
    <property type="term" value="F:ATP binding"/>
    <property type="evidence" value="ECO:0007669"/>
    <property type="project" value="UniProtKB-KW"/>
</dbReference>
<evidence type="ECO:0000256" key="2">
    <source>
        <dbReference type="ARBA" id="ARBA00022741"/>
    </source>
</evidence>
<dbReference type="SMART" id="SM00382">
    <property type="entry name" value="AAA"/>
    <property type="match status" value="2"/>
</dbReference>
<dbReference type="InterPro" id="IPR003593">
    <property type="entry name" value="AAA+_ATPase"/>
</dbReference>
<proteinExistence type="predicted"/>
<gene>
    <name evidence="6" type="ORF">I1A42_24340</name>
</gene>
<dbReference type="Proteomes" id="UP000597206">
    <property type="component" value="Unassembled WGS sequence"/>
</dbReference>
<dbReference type="InterPro" id="IPR027417">
    <property type="entry name" value="P-loop_NTPase"/>
</dbReference>
<dbReference type="SUPFAM" id="SSF52540">
    <property type="entry name" value="P-loop containing nucleoside triphosphate hydrolases"/>
    <property type="match status" value="2"/>
</dbReference>
<feature type="domain" description="ABC transporter" evidence="5">
    <location>
        <begin position="5"/>
        <end position="218"/>
    </location>
</feature>
<evidence type="ECO:0000313" key="7">
    <source>
        <dbReference type="Proteomes" id="UP000597206"/>
    </source>
</evidence>
<dbReference type="InterPro" id="IPR050611">
    <property type="entry name" value="ABCF"/>
</dbReference>
<dbReference type="Gene3D" id="3.40.50.300">
    <property type="entry name" value="P-loop containing nucleotide triphosphate hydrolases"/>
    <property type="match status" value="2"/>
</dbReference>
<evidence type="ECO:0000256" key="3">
    <source>
        <dbReference type="ARBA" id="ARBA00022840"/>
    </source>
</evidence>
<organism evidence="6 7">
    <name type="scientific">Vibrio nitrifigilis</name>
    <dbReference type="NCBI Taxonomy" id="2789781"/>
    <lineage>
        <taxon>Bacteria</taxon>
        <taxon>Pseudomonadati</taxon>
        <taxon>Pseudomonadota</taxon>
        <taxon>Gammaproteobacteria</taxon>
        <taxon>Vibrionales</taxon>
        <taxon>Vibrionaceae</taxon>
        <taxon>Vibrio</taxon>
    </lineage>
</organism>
<evidence type="ECO:0000259" key="5">
    <source>
        <dbReference type="PROSITE" id="PS50893"/>
    </source>
</evidence>
<feature type="domain" description="ABC transporter" evidence="5">
    <location>
        <begin position="294"/>
        <end position="507"/>
    </location>
</feature>
<dbReference type="PANTHER" id="PTHR19211">
    <property type="entry name" value="ATP-BINDING TRANSPORT PROTEIN-RELATED"/>
    <property type="match status" value="1"/>
</dbReference>
<dbReference type="InterPro" id="IPR003439">
    <property type="entry name" value="ABC_transporter-like_ATP-bd"/>
</dbReference>
<name>A0ABS0GMF3_9VIBR</name>
<dbReference type="PROSITE" id="PS50893">
    <property type="entry name" value="ABC_TRANSPORTER_2"/>
    <property type="match status" value="2"/>
</dbReference>
<evidence type="ECO:0000313" key="6">
    <source>
        <dbReference type="EMBL" id="MBF9003613.1"/>
    </source>
</evidence>
<protein>
    <submittedName>
        <fullName evidence="6">ABC-F family ATP-binding cassette domain-containing protein</fullName>
    </submittedName>
</protein>
<dbReference type="EMBL" id="JADPMR010000005">
    <property type="protein sequence ID" value="MBF9003613.1"/>
    <property type="molecule type" value="Genomic_DNA"/>
</dbReference>
<dbReference type="PANTHER" id="PTHR19211:SF14">
    <property type="entry name" value="ATP-BINDING CASSETTE SUB-FAMILY F MEMBER 1"/>
    <property type="match status" value="1"/>
</dbReference>
<sequence length="573" mass="64607">MSTYLTTQQLTVCYSHAPLFNDLCVTISQGEKIGLIGHNGCGKSTLIKVLSGRQEATLGQVSVSQRCLLGYVEQSLPANLLQSTVLEALQERLLATDHWQAECLLADLGFAEAEYQRTVNQLSGGQQIRLLLARAVITKPDLLLLDEPSNHLDLPSMLWLESFLSQWKGSFVLVSHDDVLLDKVTNSTWIMRDSSLYYYDLPCSQAREQLAAKDCADEQRFASEQQEIERLDQSAKRLAQWGKTYDNEDLARKAKTMQRRKTRLIEQQTELSDGTPWILSLKGNALPANRLVEFSTWNVCVEQSCIPLFVAPFMQVKSGDRIAIMGANGCGKSTLLRHLYQHYQQPMIDEVSLHDQCRIGYYDQSLQQVSSEASLNNALRPFANVSDDVRKQALINAGFTYERHQQMVSELSGGERARLLFTGLSLAQYHLLMLDEPTNHLDLEGKEQLADTLSHFAGGVLLVSHDRRLIETCCTRFWVIVDNKLCEYLDVNEAYSHLDTAVKPSSKPSESHDHISQTDYELVDEEALLVRLVELEQRLADDLKRKPRHQKVAKPANAGKKKVNKSSIKSVEN</sequence>
<comment type="caution">
    <text evidence="6">The sequence shown here is derived from an EMBL/GenBank/DDBJ whole genome shotgun (WGS) entry which is preliminary data.</text>
</comment>
<dbReference type="CDD" id="cd03221">
    <property type="entry name" value="ABCF_EF-3"/>
    <property type="match status" value="2"/>
</dbReference>
<dbReference type="Pfam" id="PF00005">
    <property type="entry name" value="ABC_tran"/>
    <property type="match status" value="2"/>
</dbReference>
<evidence type="ECO:0000256" key="4">
    <source>
        <dbReference type="SAM" id="MobiDB-lite"/>
    </source>
</evidence>
<keyword evidence="3 6" id="KW-0067">ATP-binding</keyword>
<keyword evidence="2" id="KW-0547">Nucleotide-binding</keyword>
<accession>A0ABS0GMF3</accession>
<evidence type="ECO:0000256" key="1">
    <source>
        <dbReference type="ARBA" id="ARBA00022737"/>
    </source>
</evidence>
<keyword evidence="1" id="KW-0677">Repeat</keyword>